<proteinExistence type="inferred from homology"/>
<accession>A0A670KD39</accession>
<feature type="repeat" description="WD" evidence="4">
    <location>
        <begin position="85"/>
        <end position="119"/>
    </location>
</feature>
<dbReference type="PANTHER" id="PTHR10856">
    <property type="entry name" value="CORONIN"/>
    <property type="match status" value="1"/>
</dbReference>
<dbReference type="InterPro" id="IPR019775">
    <property type="entry name" value="WD40_repeat_CS"/>
</dbReference>
<dbReference type="PROSITE" id="PS00678">
    <property type="entry name" value="WD_REPEATS_1"/>
    <property type="match status" value="1"/>
</dbReference>
<gene>
    <name evidence="8" type="primary">CORO6</name>
</gene>
<name>A0A670KD39_PODMU</name>
<dbReference type="Gene3D" id="2.130.10.10">
    <property type="entry name" value="YVTN repeat-like/Quinoprotein amine dehydrogenase"/>
    <property type="match status" value="1"/>
</dbReference>
<dbReference type="GO" id="GO:0016477">
    <property type="term" value="P:cell migration"/>
    <property type="evidence" value="ECO:0007669"/>
    <property type="project" value="TreeGrafter"/>
</dbReference>
<reference evidence="8 9" key="1">
    <citation type="journal article" date="2019" name="Proc. Natl. Acad. Sci. U.S.A.">
        <title>Regulatory changes in pterin and carotenoid genes underlie balanced color polymorphisms in the wall lizard.</title>
        <authorList>
            <person name="Andrade P."/>
            <person name="Pinho C."/>
            <person name="Perez I de Lanuza G."/>
            <person name="Afonso S."/>
            <person name="Brejcha J."/>
            <person name="Rubin C.J."/>
            <person name="Wallerman O."/>
            <person name="Pereira P."/>
            <person name="Sabatino S.J."/>
            <person name="Bellati A."/>
            <person name="Pellitteri-Rosa D."/>
            <person name="Bosakova Z."/>
            <person name="Bunikis I."/>
            <person name="Carretero M.A."/>
            <person name="Feiner N."/>
            <person name="Marsik P."/>
            <person name="Pauperio F."/>
            <person name="Salvi D."/>
            <person name="Soler L."/>
            <person name="While G.M."/>
            <person name="Uller T."/>
            <person name="Font E."/>
            <person name="Andersson L."/>
            <person name="Carneiro M."/>
        </authorList>
    </citation>
    <scope>NUCLEOTIDE SEQUENCE</scope>
</reference>
<dbReference type="Pfam" id="PF00400">
    <property type="entry name" value="WD40"/>
    <property type="match status" value="3"/>
</dbReference>
<dbReference type="GeneTree" id="ENSGT00940000159328"/>
<dbReference type="SMART" id="SM00320">
    <property type="entry name" value="WD40"/>
    <property type="match status" value="3"/>
</dbReference>
<evidence type="ECO:0000259" key="7">
    <source>
        <dbReference type="SMART" id="SM01166"/>
    </source>
</evidence>
<dbReference type="AlphaFoldDB" id="A0A670KD39"/>
<dbReference type="GO" id="GO:0007015">
    <property type="term" value="P:actin filament organization"/>
    <property type="evidence" value="ECO:0007669"/>
    <property type="project" value="TreeGrafter"/>
</dbReference>
<dbReference type="Pfam" id="PF08953">
    <property type="entry name" value="DUF1899"/>
    <property type="match status" value="1"/>
</dbReference>
<evidence type="ECO:0000256" key="4">
    <source>
        <dbReference type="PROSITE-ProRule" id="PRU00221"/>
    </source>
</evidence>
<dbReference type="Pfam" id="PF16300">
    <property type="entry name" value="WD40_4"/>
    <property type="match status" value="1"/>
</dbReference>
<keyword evidence="1 4" id="KW-0853">WD repeat</keyword>
<evidence type="ECO:0000256" key="2">
    <source>
        <dbReference type="ARBA" id="ARBA00022737"/>
    </source>
</evidence>
<dbReference type="PROSITE" id="PS50082">
    <property type="entry name" value="WD_REPEATS_2"/>
    <property type="match status" value="2"/>
</dbReference>
<dbReference type="OMA" id="YPPILMH"/>
<dbReference type="InterPro" id="IPR001680">
    <property type="entry name" value="WD40_rpt"/>
</dbReference>
<reference evidence="8" key="2">
    <citation type="submission" date="2025-08" db="UniProtKB">
        <authorList>
            <consortium name="Ensembl"/>
        </authorList>
    </citation>
    <scope>IDENTIFICATION</scope>
</reference>
<dbReference type="PROSITE" id="PS50294">
    <property type="entry name" value="WD_REPEATS_REGION"/>
    <property type="match status" value="2"/>
</dbReference>
<dbReference type="SMART" id="SM01166">
    <property type="entry name" value="DUF1899"/>
    <property type="match status" value="1"/>
</dbReference>
<comment type="similarity">
    <text evidence="5">Belongs to the WD repeat coronin family.</text>
</comment>
<dbReference type="Ensembl" id="ENSPMRT00000037476.1">
    <property type="protein sequence ID" value="ENSPMRP00000035348.1"/>
    <property type="gene ID" value="ENSPMRG00000022853.1"/>
</dbReference>
<protein>
    <recommendedName>
        <fullName evidence="5">Coronin</fullName>
    </recommendedName>
</protein>
<feature type="coiled-coil region" evidence="6">
    <location>
        <begin position="443"/>
        <end position="470"/>
    </location>
</feature>
<organism evidence="8 9">
    <name type="scientific">Podarcis muralis</name>
    <name type="common">Wall lizard</name>
    <name type="synonym">Lacerta muralis</name>
    <dbReference type="NCBI Taxonomy" id="64176"/>
    <lineage>
        <taxon>Eukaryota</taxon>
        <taxon>Metazoa</taxon>
        <taxon>Chordata</taxon>
        <taxon>Craniata</taxon>
        <taxon>Vertebrata</taxon>
        <taxon>Euteleostomi</taxon>
        <taxon>Lepidosauria</taxon>
        <taxon>Squamata</taxon>
        <taxon>Bifurcata</taxon>
        <taxon>Unidentata</taxon>
        <taxon>Episquamata</taxon>
        <taxon>Laterata</taxon>
        <taxon>Lacertibaenia</taxon>
        <taxon>Lacertidae</taxon>
        <taxon>Podarcis</taxon>
    </lineage>
</organism>
<keyword evidence="9" id="KW-1185">Reference proteome</keyword>
<dbReference type="FunFam" id="2.130.10.10:FF:000003">
    <property type="entry name" value="Coronin"/>
    <property type="match status" value="1"/>
</dbReference>
<dbReference type="InterPro" id="IPR036322">
    <property type="entry name" value="WD40_repeat_dom_sf"/>
</dbReference>
<dbReference type="PANTHER" id="PTHR10856:SF23">
    <property type="entry name" value="CORONIN-6"/>
    <property type="match status" value="1"/>
</dbReference>
<dbReference type="InterPro" id="IPR015505">
    <property type="entry name" value="Coronin"/>
</dbReference>
<dbReference type="InterPro" id="IPR015048">
    <property type="entry name" value="DUF1899"/>
</dbReference>
<dbReference type="InterPro" id="IPR015943">
    <property type="entry name" value="WD40/YVTN_repeat-like_dom_sf"/>
</dbReference>
<reference evidence="8" key="3">
    <citation type="submission" date="2025-09" db="UniProtKB">
        <authorList>
            <consortium name="Ensembl"/>
        </authorList>
    </citation>
    <scope>IDENTIFICATION</scope>
</reference>
<evidence type="ECO:0000313" key="8">
    <source>
        <dbReference type="Ensembl" id="ENSPMRP00000035348.1"/>
    </source>
</evidence>
<feature type="repeat" description="WD" evidence="4">
    <location>
        <begin position="135"/>
        <end position="177"/>
    </location>
</feature>
<feature type="domain" description="DUF1899" evidence="7">
    <location>
        <begin position="12"/>
        <end position="76"/>
    </location>
</feature>
<evidence type="ECO:0000256" key="1">
    <source>
        <dbReference type="ARBA" id="ARBA00022574"/>
    </source>
</evidence>
<evidence type="ECO:0000256" key="3">
    <source>
        <dbReference type="ARBA" id="ARBA00023054"/>
    </source>
</evidence>
<dbReference type="SUPFAM" id="SSF50978">
    <property type="entry name" value="WD40 repeat-like"/>
    <property type="match status" value="1"/>
</dbReference>
<dbReference type="GO" id="GO:0051015">
    <property type="term" value="F:actin filament binding"/>
    <property type="evidence" value="ECO:0007669"/>
    <property type="project" value="TreeGrafter"/>
</dbReference>
<dbReference type="SMART" id="SM01167">
    <property type="entry name" value="DUF1900"/>
    <property type="match status" value="1"/>
</dbReference>
<keyword evidence="2 5" id="KW-0677">Repeat</keyword>
<evidence type="ECO:0000256" key="5">
    <source>
        <dbReference type="RuleBase" id="RU280818"/>
    </source>
</evidence>
<sequence length="479" mass="54048">CAKQDPSAMSRRVVRQSKFRHVFGQPVKADQMYEDIRVSKVTWDSSFCAVNPKFVAIIVESGGGGAFMVLPLAKTGRVDKNIPLVTGHTAPVLDIDWCPHNDNVIASASEDTTVMVWQIPDYIPMRNLTEPVVTLEGHSKRVGILTWHPTARNILLSAGGDNVIILWNVGTGEALLTLDDLHTDLIYNVCWNHNGSLFVTTCKDKHLRIIDPRQHLVVAERFAPHEGMRPMRAVFTRDGLVFTTGFTRMSQRELGLWDPKNFEEPIALQEMDTSNGVLLPFYDPDSSIVYLCGKGDSSIRYFEITDEAPYVHYLSTYSSKEPQRGMGFMPKRGLDVSKCEIARFFKLHERKCEPIVMTVPRKSDLFQDDLYPDTPGPEPALEADEWLSGKDAEPILVSLRDGYVPVKNRELKVTKKNILDSRPPTGPRRSQSTCDTNFSRSALEELLEEIRSLRQTVQAHEKRISDLENKLCQFTNGTD</sequence>
<dbReference type="Proteomes" id="UP000472272">
    <property type="component" value="Chromosome 15"/>
</dbReference>
<keyword evidence="3 6" id="KW-0175">Coiled coil</keyword>
<evidence type="ECO:0000313" key="9">
    <source>
        <dbReference type="Proteomes" id="UP000472272"/>
    </source>
</evidence>
<evidence type="ECO:0000256" key="6">
    <source>
        <dbReference type="SAM" id="Coils"/>
    </source>
</evidence>